<accession>A0A427B402</accession>
<protein>
    <recommendedName>
        <fullName evidence="3">Rx N-terminal domain-containing protein</fullName>
    </recommendedName>
</protein>
<dbReference type="EMBL" id="AMZH03000545">
    <property type="protein sequence ID" value="RRT83191.1"/>
    <property type="molecule type" value="Genomic_DNA"/>
</dbReference>
<dbReference type="PANTHER" id="PTHR36766">
    <property type="entry name" value="PLANT BROAD-SPECTRUM MILDEW RESISTANCE PROTEIN RPW8"/>
    <property type="match status" value="1"/>
</dbReference>
<dbReference type="Proteomes" id="UP000287651">
    <property type="component" value="Unassembled WGS sequence"/>
</dbReference>
<dbReference type="SUPFAM" id="SSF52047">
    <property type="entry name" value="RNI-like"/>
    <property type="match status" value="1"/>
</dbReference>
<dbReference type="Gene3D" id="3.80.10.10">
    <property type="entry name" value="Ribonuclease Inhibitor"/>
    <property type="match status" value="1"/>
</dbReference>
<proteinExistence type="predicted"/>
<comment type="caution">
    <text evidence="1">The sequence shown here is derived from an EMBL/GenBank/DDBJ whole genome shotgun (WGS) entry which is preliminary data.</text>
</comment>
<dbReference type="InterPro" id="IPR032675">
    <property type="entry name" value="LRR_dom_sf"/>
</dbReference>
<evidence type="ECO:0000313" key="2">
    <source>
        <dbReference type="Proteomes" id="UP000287651"/>
    </source>
</evidence>
<evidence type="ECO:0000313" key="1">
    <source>
        <dbReference type="EMBL" id="RRT83191.1"/>
    </source>
</evidence>
<dbReference type="AlphaFoldDB" id="A0A427B402"/>
<sequence length="237" mass="26721">MDSVEEVGAVFYGSADAPFPSLEELLFDTLNQWKKWDVRAKQRREVSFPRLRKLGIGNCRSLTGPIALPSSLEELRVRLFAGGDSFGLVEEETSTSTTLVLHIDKLALLQSCLREGHLASLRRLEIRDSFDIEAFTRGLEERLDHLASLEQLRIAEAYRLQRLPHPLVNLPSLKSLHIVDCPDIKMLPEGRRLPGNLVDLQINGCPKLERRYRWTTAPEGCTIQAKNGDGALQLRTP</sequence>
<organism evidence="1 2">
    <name type="scientific">Ensete ventricosum</name>
    <name type="common">Abyssinian banana</name>
    <name type="synonym">Musa ensete</name>
    <dbReference type="NCBI Taxonomy" id="4639"/>
    <lineage>
        <taxon>Eukaryota</taxon>
        <taxon>Viridiplantae</taxon>
        <taxon>Streptophyta</taxon>
        <taxon>Embryophyta</taxon>
        <taxon>Tracheophyta</taxon>
        <taxon>Spermatophyta</taxon>
        <taxon>Magnoliopsida</taxon>
        <taxon>Liliopsida</taxon>
        <taxon>Zingiberales</taxon>
        <taxon>Musaceae</taxon>
        <taxon>Ensete</taxon>
    </lineage>
</organism>
<dbReference type="PANTHER" id="PTHR36766:SF30">
    <property type="entry name" value="TIR-NBS TYPE DISEASE RESISTANCE PROTEIN-RELATED"/>
    <property type="match status" value="1"/>
</dbReference>
<name>A0A427B402_ENSVE</name>
<gene>
    <name evidence="1" type="ORF">B296_00018379</name>
</gene>
<evidence type="ECO:0008006" key="3">
    <source>
        <dbReference type="Google" id="ProtNLM"/>
    </source>
</evidence>
<reference evidence="1 2" key="1">
    <citation type="journal article" date="2014" name="Agronomy (Basel)">
        <title>A Draft Genome Sequence for Ensete ventricosum, the Drought-Tolerant Tree Against Hunger.</title>
        <authorList>
            <person name="Harrison J."/>
            <person name="Moore K.A."/>
            <person name="Paszkiewicz K."/>
            <person name="Jones T."/>
            <person name="Grant M."/>
            <person name="Ambacheew D."/>
            <person name="Muzemil S."/>
            <person name="Studholme D.J."/>
        </authorList>
    </citation>
    <scope>NUCLEOTIDE SEQUENCE [LARGE SCALE GENOMIC DNA]</scope>
</reference>